<accession>A0A8S9SIK1</accession>
<evidence type="ECO:0000313" key="2">
    <source>
        <dbReference type="Proteomes" id="UP000712600"/>
    </source>
</evidence>
<dbReference type="EMBL" id="QGKX02000004">
    <property type="protein sequence ID" value="KAF3601401.1"/>
    <property type="molecule type" value="Genomic_DNA"/>
</dbReference>
<comment type="caution">
    <text evidence="1">The sequence shown here is derived from an EMBL/GenBank/DDBJ whole genome shotgun (WGS) entry which is preliminary data.</text>
</comment>
<name>A0A8S9SIK1_BRACR</name>
<reference evidence="1" key="1">
    <citation type="submission" date="2019-12" db="EMBL/GenBank/DDBJ databases">
        <title>Genome sequencing and annotation of Brassica cretica.</title>
        <authorList>
            <person name="Studholme D.J."/>
            <person name="Sarris P."/>
        </authorList>
    </citation>
    <scope>NUCLEOTIDE SEQUENCE</scope>
    <source>
        <strain evidence="1">PFS-109/04</strain>
        <tissue evidence="1">Leaf</tissue>
    </source>
</reference>
<protein>
    <submittedName>
        <fullName evidence="1">Uncharacterized protein</fullName>
    </submittedName>
</protein>
<dbReference type="AlphaFoldDB" id="A0A8S9SIK1"/>
<evidence type="ECO:0000313" key="1">
    <source>
        <dbReference type="EMBL" id="KAF3601401.1"/>
    </source>
</evidence>
<organism evidence="1 2">
    <name type="scientific">Brassica cretica</name>
    <name type="common">Mustard</name>
    <dbReference type="NCBI Taxonomy" id="69181"/>
    <lineage>
        <taxon>Eukaryota</taxon>
        <taxon>Viridiplantae</taxon>
        <taxon>Streptophyta</taxon>
        <taxon>Embryophyta</taxon>
        <taxon>Tracheophyta</taxon>
        <taxon>Spermatophyta</taxon>
        <taxon>Magnoliopsida</taxon>
        <taxon>eudicotyledons</taxon>
        <taxon>Gunneridae</taxon>
        <taxon>Pentapetalae</taxon>
        <taxon>rosids</taxon>
        <taxon>malvids</taxon>
        <taxon>Brassicales</taxon>
        <taxon>Brassicaceae</taxon>
        <taxon>Brassiceae</taxon>
        <taxon>Brassica</taxon>
    </lineage>
</organism>
<dbReference type="Proteomes" id="UP000712600">
    <property type="component" value="Unassembled WGS sequence"/>
</dbReference>
<sequence>MINSFKVFELDKLSGQKCFQYGNDINSDLVLSFDKFKKHNKCFDHLEMSFELVLQQPDFCFRKPCDPFVCFEDNGFDLSFSSHELITGGLFASTCALDELMTCDEFNHLEPVQPSSLVSFSHELKENPEEEDQMSSPPEKLLEQLDSTEPKTDYLGELNQSDTYLAELDELNTQVSWTDTHLEELNELVRSSELVRPLEKIPSVNSISDEPSQSLQGSKSYPWPRPIRIAKENMLDEWACFGLHLDRNVDPNIFMVYNFGQEVNKIFLGVISTKQSKESPKTSQNRVEDQM</sequence>
<proteinExistence type="predicted"/>
<gene>
    <name evidence="1" type="ORF">F2Q69_00034705</name>
</gene>